<dbReference type="InterPro" id="IPR006043">
    <property type="entry name" value="NCS2"/>
</dbReference>
<keyword evidence="3" id="KW-0813">Transport</keyword>
<keyword evidence="6 8" id="KW-0472">Membrane</keyword>
<feature type="transmembrane region" description="Helical" evidence="8">
    <location>
        <begin position="399"/>
        <end position="417"/>
    </location>
</feature>
<feature type="transmembrane region" description="Helical" evidence="8">
    <location>
        <begin position="424"/>
        <end position="444"/>
    </location>
</feature>
<dbReference type="PANTHER" id="PTHR42810">
    <property type="entry name" value="PURINE PERMEASE C1399.01C-RELATED"/>
    <property type="match status" value="1"/>
</dbReference>
<feature type="transmembrane region" description="Helical" evidence="8">
    <location>
        <begin position="464"/>
        <end position="481"/>
    </location>
</feature>
<comment type="similarity">
    <text evidence="2">Belongs to the nucleobase:cation symporter-2 (NCS2) (TC 2.A.40) family.</text>
</comment>
<accession>A0A316UG85</accession>
<dbReference type="EMBL" id="KZ819322">
    <property type="protein sequence ID" value="PWN22923.1"/>
    <property type="molecule type" value="Genomic_DNA"/>
</dbReference>
<comment type="subcellular location">
    <subcellularLocation>
        <location evidence="1">Membrane</location>
        <topology evidence="1">Multi-pass membrane protein</topology>
    </subcellularLocation>
</comment>
<evidence type="ECO:0000256" key="2">
    <source>
        <dbReference type="ARBA" id="ARBA00008821"/>
    </source>
</evidence>
<feature type="transmembrane region" description="Helical" evidence="8">
    <location>
        <begin position="318"/>
        <end position="338"/>
    </location>
</feature>
<evidence type="ECO:0000256" key="8">
    <source>
        <dbReference type="SAM" id="Phobius"/>
    </source>
</evidence>
<dbReference type="GO" id="GO:0042907">
    <property type="term" value="F:xanthine transmembrane transporter activity"/>
    <property type="evidence" value="ECO:0007669"/>
    <property type="project" value="TreeGrafter"/>
</dbReference>
<sequence length="698" mass="74524">MCPLPESGSSLLVWAGPTSALVEPLIGHSTSAEGADPKADAGRRLKPSKVKVKIKDSERQLPAGRGDVRAKRLHRSEEGIYRCKRLKQQRQKDCQQTPLPLLIIPSLPFADMSAETKAEEYPVDKGLGASASVHSLARGDNSGSANMSFGQRVSANIKHLGTRDAWLGDHDYAALFMPRWPYGRGKNLSFLERTEQPFYGLDDDVPIVLAAILGLAHCLAMLAGIITPPILISGYAYFDDATSTYLISASLITCSILSAIQMSRIPLGGHYQLGTGLLSVVGTSFATLSVSETVLEVLYSNGTCATVNGVRQACPEGYGSILGTAALCALLEIGLSFAPIKLIKKALPPMITGPVIVLIGTSLIQSSAFPNWGGGSGCNTTPATACFDPQGHLWGDARYIGLGFLSFITVVLIEIFGSPLMRSSAIVLGLLLPLVVAGPTGYISRSSIDASEPITFLWVHTFPLKIYAPAILPFLAVYLSLMAECIGDVTASAEVSRQSVTSKAFDKRLQGGVLSDGFGSLLAALFTITPVSVFAQNNGCIALTRCANRKAGYWACFWLFLFGVLGKIGGAIRAIPNSVLGGVTTILFASVVCSGLAVLSRIKYTRRTRFILTLSLGLGFGNLLVPAWFASVFTYSGTNEALQGFIDSIEIIVETPFLICAFTGIVANLILPMELEDRQVQMVLEEQARDEDMEEAGH</sequence>
<dbReference type="STRING" id="1684307.A0A316UG85"/>
<evidence type="ECO:0000256" key="1">
    <source>
        <dbReference type="ARBA" id="ARBA00004141"/>
    </source>
</evidence>
<feature type="transmembrane region" description="Helical" evidence="8">
    <location>
        <begin position="551"/>
        <end position="572"/>
    </location>
</feature>
<dbReference type="AlphaFoldDB" id="A0A316UG85"/>
<feature type="transmembrane region" description="Helical" evidence="8">
    <location>
        <begin position="207"/>
        <end position="231"/>
    </location>
</feature>
<evidence type="ECO:0000256" key="4">
    <source>
        <dbReference type="ARBA" id="ARBA00022692"/>
    </source>
</evidence>
<keyword evidence="4 8" id="KW-0812">Transmembrane</keyword>
<evidence type="ECO:0000313" key="10">
    <source>
        <dbReference type="Proteomes" id="UP000245942"/>
    </source>
</evidence>
<feature type="transmembrane region" description="Helical" evidence="8">
    <location>
        <begin position="243"/>
        <end position="260"/>
    </location>
</feature>
<protein>
    <submittedName>
        <fullName evidence="9">Xanthine/uracil permease</fullName>
    </submittedName>
</protein>
<feature type="transmembrane region" description="Helical" evidence="8">
    <location>
        <begin position="350"/>
        <end position="369"/>
    </location>
</feature>
<proteinExistence type="inferred from homology"/>
<dbReference type="InterPro" id="IPR006042">
    <property type="entry name" value="Xan_ur_permease"/>
</dbReference>
<feature type="transmembrane region" description="Helical" evidence="8">
    <location>
        <begin position="651"/>
        <end position="671"/>
    </location>
</feature>
<organism evidence="9 10">
    <name type="scientific">Pseudomicrostroma glucosiphilum</name>
    <dbReference type="NCBI Taxonomy" id="1684307"/>
    <lineage>
        <taxon>Eukaryota</taxon>
        <taxon>Fungi</taxon>
        <taxon>Dikarya</taxon>
        <taxon>Basidiomycota</taxon>
        <taxon>Ustilaginomycotina</taxon>
        <taxon>Exobasidiomycetes</taxon>
        <taxon>Microstromatales</taxon>
        <taxon>Microstromatales incertae sedis</taxon>
        <taxon>Pseudomicrostroma</taxon>
    </lineage>
</organism>
<feature type="transmembrane region" description="Helical" evidence="8">
    <location>
        <begin position="578"/>
        <end position="599"/>
    </location>
</feature>
<dbReference type="Proteomes" id="UP000245942">
    <property type="component" value="Unassembled WGS sequence"/>
</dbReference>
<evidence type="ECO:0000256" key="7">
    <source>
        <dbReference type="SAM" id="MobiDB-lite"/>
    </source>
</evidence>
<dbReference type="NCBIfam" id="TIGR00801">
    <property type="entry name" value="ncs2"/>
    <property type="match status" value="1"/>
</dbReference>
<reference evidence="9 10" key="1">
    <citation type="journal article" date="2018" name="Mol. Biol. Evol.">
        <title>Broad Genomic Sampling Reveals a Smut Pathogenic Ancestry of the Fungal Clade Ustilaginomycotina.</title>
        <authorList>
            <person name="Kijpornyongpan T."/>
            <person name="Mondo S.J."/>
            <person name="Barry K."/>
            <person name="Sandor L."/>
            <person name="Lee J."/>
            <person name="Lipzen A."/>
            <person name="Pangilinan J."/>
            <person name="LaButti K."/>
            <person name="Hainaut M."/>
            <person name="Henrissat B."/>
            <person name="Grigoriev I.V."/>
            <person name="Spatafora J.W."/>
            <person name="Aime M.C."/>
        </authorList>
    </citation>
    <scope>NUCLEOTIDE SEQUENCE [LARGE SCALE GENOMIC DNA]</scope>
    <source>
        <strain evidence="9 10">MCA 4718</strain>
    </source>
</reference>
<dbReference type="GeneID" id="37013378"/>
<evidence type="ECO:0000256" key="6">
    <source>
        <dbReference type="ARBA" id="ARBA00023136"/>
    </source>
</evidence>
<feature type="region of interest" description="Disordered" evidence="7">
    <location>
        <begin position="28"/>
        <end position="50"/>
    </location>
</feature>
<dbReference type="OrthoDB" id="1641903at2759"/>
<gene>
    <name evidence="9" type="ORF">BCV69DRAFT_280533</name>
</gene>
<evidence type="ECO:0000256" key="5">
    <source>
        <dbReference type="ARBA" id="ARBA00022989"/>
    </source>
</evidence>
<dbReference type="GO" id="GO:0005886">
    <property type="term" value="C:plasma membrane"/>
    <property type="evidence" value="ECO:0007669"/>
    <property type="project" value="TreeGrafter"/>
</dbReference>
<name>A0A316UG85_9BASI</name>
<dbReference type="RefSeq" id="XP_025350083.1">
    <property type="nucleotide sequence ID" value="XM_025491644.1"/>
</dbReference>
<evidence type="ECO:0000313" key="9">
    <source>
        <dbReference type="EMBL" id="PWN22923.1"/>
    </source>
</evidence>
<keyword evidence="10" id="KW-1185">Reference proteome</keyword>
<feature type="transmembrane region" description="Helical" evidence="8">
    <location>
        <begin position="611"/>
        <end position="631"/>
    </location>
</feature>
<dbReference type="Pfam" id="PF00860">
    <property type="entry name" value="Xan_ur_permease"/>
    <property type="match status" value="1"/>
</dbReference>
<evidence type="ECO:0000256" key="3">
    <source>
        <dbReference type="ARBA" id="ARBA00022448"/>
    </source>
</evidence>
<dbReference type="PANTHER" id="PTHR42810:SF2">
    <property type="entry name" value="PURINE PERMEASE C1399.01C-RELATED"/>
    <property type="match status" value="1"/>
</dbReference>
<keyword evidence="5 8" id="KW-1133">Transmembrane helix</keyword>
<dbReference type="PROSITE" id="PS01116">
    <property type="entry name" value="XANTH_URACIL_PERMASE"/>
    <property type="match status" value="1"/>
</dbReference>
<dbReference type="GO" id="GO:0000324">
    <property type="term" value="C:fungal-type vacuole"/>
    <property type="evidence" value="ECO:0007669"/>
    <property type="project" value="TreeGrafter"/>
</dbReference>